<dbReference type="AlphaFoldDB" id="A0A0C2WLK8"/>
<protein>
    <submittedName>
        <fullName evidence="1">Uncharacterized protein</fullName>
    </submittedName>
</protein>
<accession>A0A0C2WLK8</accession>
<organism evidence="1 2">
    <name type="scientific">Amanita muscaria (strain Koide BX008)</name>
    <dbReference type="NCBI Taxonomy" id="946122"/>
    <lineage>
        <taxon>Eukaryota</taxon>
        <taxon>Fungi</taxon>
        <taxon>Dikarya</taxon>
        <taxon>Basidiomycota</taxon>
        <taxon>Agaricomycotina</taxon>
        <taxon>Agaricomycetes</taxon>
        <taxon>Agaricomycetidae</taxon>
        <taxon>Agaricales</taxon>
        <taxon>Pluteineae</taxon>
        <taxon>Amanitaceae</taxon>
        <taxon>Amanita</taxon>
    </lineage>
</organism>
<proteinExistence type="predicted"/>
<dbReference type="HOGENOM" id="CLU_2996109_0_0_1"/>
<reference evidence="1 2" key="1">
    <citation type="submission" date="2014-04" db="EMBL/GenBank/DDBJ databases">
        <title>Evolutionary Origins and Diversification of the Mycorrhizal Mutualists.</title>
        <authorList>
            <consortium name="DOE Joint Genome Institute"/>
            <consortium name="Mycorrhizal Genomics Consortium"/>
            <person name="Kohler A."/>
            <person name="Kuo A."/>
            <person name="Nagy L.G."/>
            <person name="Floudas D."/>
            <person name="Copeland A."/>
            <person name="Barry K.W."/>
            <person name="Cichocki N."/>
            <person name="Veneault-Fourrey C."/>
            <person name="LaButti K."/>
            <person name="Lindquist E.A."/>
            <person name="Lipzen A."/>
            <person name="Lundell T."/>
            <person name="Morin E."/>
            <person name="Murat C."/>
            <person name="Riley R."/>
            <person name="Ohm R."/>
            <person name="Sun H."/>
            <person name="Tunlid A."/>
            <person name="Henrissat B."/>
            <person name="Grigoriev I.V."/>
            <person name="Hibbett D.S."/>
            <person name="Martin F."/>
        </authorList>
    </citation>
    <scope>NUCLEOTIDE SEQUENCE [LARGE SCALE GENOMIC DNA]</scope>
    <source>
        <strain evidence="1 2">Koide BX008</strain>
    </source>
</reference>
<evidence type="ECO:0000313" key="1">
    <source>
        <dbReference type="EMBL" id="KIL62462.1"/>
    </source>
</evidence>
<gene>
    <name evidence="1" type="ORF">M378DRAFT_165668</name>
</gene>
<keyword evidence="2" id="KW-1185">Reference proteome</keyword>
<sequence length="57" mass="6520">MSLMVLISSKASNSGVLKFSEQVYICQFFSLCFWINFLGFRDDLTTCTPIGKVSRWC</sequence>
<evidence type="ECO:0000313" key="2">
    <source>
        <dbReference type="Proteomes" id="UP000054549"/>
    </source>
</evidence>
<dbReference type="EMBL" id="KN818270">
    <property type="protein sequence ID" value="KIL62462.1"/>
    <property type="molecule type" value="Genomic_DNA"/>
</dbReference>
<name>A0A0C2WLK8_AMAMK</name>
<dbReference type="Proteomes" id="UP000054549">
    <property type="component" value="Unassembled WGS sequence"/>
</dbReference>
<dbReference type="InParanoid" id="A0A0C2WLK8"/>